<reference evidence="3" key="1">
    <citation type="submission" date="2022-05" db="EMBL/GenBank/DDBJ databases">
        <title>Jatrophihabitans sp. SB3-54 whole genome sequence.</title>
        <authorList>
            <person name="Suh M.K."/>
            <person name="Eom M.K."/>
            <person name="Kim J.S."/>
            <person name="Kim H.S."/>
            <person name="Do H.E."/>
            <person name="Shin Y.K."/>
            <person name="Lee J.-S."/>
        </authorList>
    </citation>
    <scope>NUCLEOTIDE SEQUENCE</scope>
    <source>
        <strain evidence="3">SB3-54</strain>
    </source>
</reference>
<sequence length="215" mass="22024">MGRHSAGDADLDDQLEEVAEPSTGDESGGRHARTGEDDADDRAAAETAAVETGGVEAGEGASGAAIDDAAAAHRDTEPIDLIAAIGGRPEVGPRDEAPAAELATPSAAAAREEEAESPGDASGAAPVTPRAPSGTRADLKLLRQSANLRVRCIGAVVATFLIYTVVLIVLGRTDVYLLWVWIPTVLSGILVGSFLDAAHRRIARATDPPDDVAMS</sequence>
<evidence type="ECO:0000256" key="1">
    <source>
        <dbReference type="SAM" id="MobiDB-lite"/>
    </source>
</evidence>
<feature type="compositionally biased region" description="Low complexity" evidence="1">
    <location>
        <begin position="99"/>
        <end position="109"/>
    </location>
</feature>
<name>A0ABY7JW99_9ACTN</name>
<dbReference type="RefSeq" id="WP_269441874.1">
    <property type="nucleotide sequence ID" value="NZ_CP097463.1"/>
</dbReference>
<proteinExistence type="predicted"/>
<feature type="region of interest" description="Disordered" evidence="1">
    <location>
        <begin position="1"/>
        <end position="72"/>
    </location>
</feature>
<keyword evidence="4" id="KW-1185">Reference proteome</keyword>
<keyword evidence="2" id="KW-0812">Transmembrane</keyword>
<keyword evidence="2" id="KW-0472">Membrane</keyword>
<feature type="region of interest" description="Disordered" evidence="1">
    <location>
        <begin position="87"/>
        <end position="134"/>
    </location>
</feature>
<feature type="compositionally biased region" description="Acidic residues" evidence="1">
    <location>
        <begin position="9"/>
        <end position="19"/>
    </location>
</feature>
<evidence type="ECO:0000313" key="4">
    <source>
        <dbReference type="Proteomes" id="UP001164693"/>
    </source>
</evidence>
<dbReference type="Proteomes" id="UP001164693">
    <property type="component" value="Chromosome"/>
</dbReference>
<protein>
    <recommendedName>
        <fullName evidence="5">2TM domain-containing protein</fullName>
    </recommendedName>
</protein>
<gene>
    <name evidence="3" type="ORF">M6B22_12500</name>
</gene>
<keyword evidence="2" id="KW-1133">Transmembrane helix</keyword>
<evidence type="ECO:0008006" key="5">
    <source>
        <dbReference type="Google" id="ProtNLM"/>
    </source>
</evidence>
<accession>A0ABY7JW99</accession>
<feature type="transmembrane region" description="Helical" evidence="2">
    <location>
        <begin position="176"/>
        <end position="195"/>
    </location>
</feature>
<dbReference type="EMBL" id="CP097463">
    <property type="protein sequence ID" value="WAX55366.1"/>
    <property type="molecule type" value="Genomic_DNA"/>
</dbReference>
<feature type="compositionally biased region" description="Low complexity" evidence="1">
    <location>
        <begin position="45"/>
        <end position="54"/>
    </location>
</feature>
<feature type="compositionally biased region" description="Basic and acidic residues" evidence="1">
    <location>
        <begin position="27"/>
        <end position="44"/>
    </location>
</feature>
<evidence type="ECO:0000313" key="3">
    <source>
        <dbReference type="EMBL" id="WAX55366.1"/>
    </source>
</evidence>
<feature type="transmembrane region" description="Helical" evidence="2">
    <location>
        <begin position="150"/>
        <end position="170"/>
    </location>
</feature>
<evidence type="ECO:0000256" key="2">
    <source>
        <dbReference type="SAM" id="Phobius"/>
    </source>
</evidence>
<organism evidence="3 4">
    <name type="scientific">Jatrophihabitans cynanchi</name>
    <dbReference type="NCBI Taxonomy" id="2944128"/>
    <lineage>
        <taxon>Bacteria</taxon>
        <taxon>Bacillati</taxon>
        <taxon>Actinomycetota</taxon>
        <taxon>Actinomycetes</taxon>
        <taxon>Jatrophihabitantales</taxon>
        <taxon>Jatrophihabitantaceae</taxon>
        <taxon>Jatrophihabitans</taxon>
    </lineage>
</organism>